<feature type="region of interest" description="Disordered" evidence="1">
    <location>
        <begin position="176"/>
        <end position="197"/>
    </location>
</feature>
<dbReference type="InterPro" id="IPR010736">
    <property type="entry name" value="SHIPPO-rpt"/>
</dbReference>
<evidence type="ECO:0000313" key="2">
    <source>
        <dbReference type="Proteomes" id="UP000515158"/>
    </source>
</evidence>
<dbReference type="PANTHER" id="PTHR21580:SF28">
    <property type="entry name" value="BOREALIN N-TERMINAL DOMAIN-CONTAINING PROTEIN-RELATED"/>
    <property type="match status" value="1"/>
</dbReference>
<proteinExistence type="predicted"/>
<dbReference type="GeneID" id="117647068"/>
<keyword evidence="2" id="KW-1185">Reference proteome</keyword>
<organism evidence="3">
    <name type="scientific">Thrips palmi</name>
    <name type="common">Melon thrips</name>
    <dbReference type="NCBI Taxonomy" id="161013"/>
    <lineage>
        <taxon>Eukaryota</taxon>
        <taxon>Metazoa</taxon>
        <taxon>Ecdysozoa</taxon>
        <taxon>Arthropoda</taxon>
        <taxon>Hexapoda</taxon>
        <taxon>Insecta</taxon>
        <taxon>Pterygota</taxon>
        <taxon>Neoptera</taxon>
        <taxon>Paraneoptera</taxon>
        <taxon>Thysanoptera</taxon>
        <taxon>Terebrantia</taxon>
        <taxon>Thripoidea</taxon>
        <taxon>Thripidae</taxon>
        <taxon>Thrips</taxon>
    </lineage>
</organism>
<dbReference type="InParanoid" id="A0A6P8Z346"/>
<feature type="region of interest" description="Disordered" evidence="1">
    <location>
        <begin position="1"/>
        <end position="55"/>
    </location>
</feature>
<feature type="compositionally biased region" description="Basic and acidic residues" evidence="1">
    <location>
        <begin position="26"/>
        <end position="49"/>
    </location>
</feature>
<accession>A0A6P8Z346</accession>
<dbReference type="AlphaFoldDB" id="A0A6P8Z346"/>
<dbReference type="Pfam" id="PF07004">
    <property type="entry name" value="SHIPPO-rpt"/>
    <property type="match status" value="3"/>
</dbReference>
<gene>
    <name evidence="3" type="primary">LOC117647068</name>
</gene>
<dbReference type="KEGG" id="tpal:117647068"/>
<reference evidence="3" key="1">
    <citation type="submission" date="2025-08" db="UniProtKB">
        <authorList>
            <consortium name="RefSeq"/>
        </authorList>
    </citation>
    <scope>IDENTIFICATION</scope>
    <source>
        <tissue evidence="3">Total insect</tissue>
    </source>
</reference>
<dbReference type="GO" id="GO:0005856">
    <property type="term" value="C:cytoskeleton"/>
    <property type="evidence" value="ECO:0007669"/>
    <property type="project" value="TreeGrafter"/>
</dbReference>
<sequence length="230" mass="25309">MPKTGCNKNPGPGPGAYLLPSTVGFDGHDTTRDRQPAYSIGRREAKEAKSLGPGPDCMVDKYNRFGPTTAPAYTMAPHLKPLTSFQTPGPGQYYPEKYAEKAAAFSLLQRLPTQGAFQTPPPNAYVLPSCLNGTIEHLGQRLSYTLKDDSPGPARYQAPALDVSRWRMPQYSMAHRTPMPGDRSQKPAPNAYLPQYNTHRSPPHFSFGVKHTDCEFTPLTDEDKYPPGCP</sequence>
<evidence type="ECO:0000313" key="3">
    <source>
        <dbReference type="RefSeq" id="XP_034244455.1"/>
    </source>
</evidence>
<dbReference type="FunCoup" id="A0A6P8Z346">
    <property type="interactions" value="1"/>
</dbReference>
<dbReference type="Proteomes" id="UP000515158">
    <property type="component" value="Unplaced"/>
</dbReference>
<dbReference type="PANTHER" id="PTHR21580">
    <property type="entry name" value="SHIPPO-1-RELATED"/>
    <property type="match status" value="1"/>
</dbReference>
<protein>
    <submittedName>
        <fullName evidence="3">Outer dense fiber protein 3-like</fullName>
    </submittedName>
</protein>
<evidence type="ECO:0000256" key="1">
    <source>
        <dbReference type="SAM" id="MobiDB-lite"/>
    </source>
</evidence>
<name>A0A6P8Z346_THRPL</name>
<dbReference type="OrthoDB" id="429991at2759"/>
<dbReference type="RefSeq" id="XP_034244455.1">
    <property type="nucleotide sequence ID" value="XM_034388564.1"/>
</dbReference>
<dbReference type="InterPro" id="IPR051291">
    <property type="entry name" value="CIMAP"/>
</dbReference>